<accession>A0A8H7Q0D8</accession>
<keyword evidence="4" id="KW-1185">Reference proteome</keyword>
<dbReference type="AlphaFoldDB" id="A0A8H7Q0D8"/>
<name>A0A8H7Q0D8_MORIS</name>
<sequence length="126" mass="14179">MYHPTRGGVRGGQDQFSWDAVKDDKFRENYLGHSLMAPVGRWQQGKDLTWYAKEKKDDEEAARRAAREEIQRIKDAEADALAVALGGKKRNTGSGNVTQQDLKNAIKLDDEDQDPTLEEKGLGYGR</sequence>
<dbReference type="InterPro" id="IPR039207">
    <property type="entry name" value="MMTAG2-like"/>
</dbReference>
<feature type="region of interest" description="Disordered" evidence="1">
    <location>
        <begin position="85"/>
        <end position="126"/>
    </location>
</feature>
<evidence type="ECO:0000259" key="2">
    <source>
        <dbReference type="Pfam" id="PF10159"/>
    </source>
</evidence>
<dbReference type="EMBL" id="JAEPQZ010000003">
    <property type="protein sequence ID" value="KAG2183220.1"/>
    <property type="molecule type" value="Genomic_DNA"/>
</dbReference>
<dbReference type="Proteomes" id="UP000654370">
    <property type="component" value="Unassembled WGS sequence"/>
</dbReference>
<dbReference type="InterPro" id="IPR019315">
    <property type="entry name" value="MMTA2_N"/>
</dbReference>
<evidence type="ECO:0000256" key="1">
    <source>
        <dbReference type="SAM" id="MobiDB-lite"/>
    </source>
</evidence>
<dbReference type="OrthoDB" id="5390672at2759"/>
<dbReference type="PANTHER" id="PTHR14580:SF0">
    <property type="entry name" value="MULTIPLE MYELOMA TUMOR-ASSOCIATED PROTEIN 2"/>
    <property type="match status" value="1"/>
</dbReference>
<feature type="compositionally biased region" description="Polar residues" evidence="1">
    <location>
        <begin position="92"/>
        <end position="102"/>
    </location>
</feature>
<comment type="caution">
    <text evidence="3">The sequence shown here is derived from an EMBL/GenBank/DDBJ whole genome shotgun (WGS) entry which is preliminary data.</text>
</comment>
<dbReference type="Pfam" id="PF10159">
    <property type="entry name" value="MMtag"/>
    <property type="match status" value="1"/>
</dbReference>
<organism evidence="3 4">
    <name type="scientific">Mortierella isabellina</name>
    <name type="common">Filamentous fungus</name>
    <name type="synonym">Umbelopsis isabellina</name>
    <dbReference type="NCBI Taxonomy" id="91625"/>
    <lineage>
        <taxon>Eukaryota</taxon>
        <taxon>Fungi</taxon>
        <taxon>Fungi incertae sedis</taxon>
        <taxon>Mucoromycota</taxon>
        <taxon>Mucoromycotina</taxon>
        <taxon>Umbelopsidomycetes</taxon>
        <taxon>Umbelopsidales</taxon>
        <taxon>Umbelopsidaceae</taxon>
        <taxon>Umbelopsis</taxon>
    </lineage>
</organism>
<gene>
    <name evidence="3" type="ORF">INT43_006224</name>
</gene>
<dbReference type="PANTHER" id="PTHR14580">
    <property type="entry name" value="MULTIPLE MYELOMA TUMOR-ASSOCIATED PROTEIN 2 FAMILY MEMBER"/>
    <property type="match status" value="1"/>
</dbReference>
<feature type="compositionally biased region" description="Basic and acidic residues" evidence="1">
    <location>
        <begin position="117"/>
        <end position="126"/>
    </location>
</feature>
<evidence type="ECO:0000313" key="4">
    <source>
        <dbReference type="Proteomes" id="UP000654370"/>
    </source>
</evidence>
<proteinExistence type="predicted"/>
<protein>
    <recommendedName>
        <fullName evidence="2">Multiple myeloma tumor-associated protein 2-like N-terminal domain-containing protein</fullName>
    </recommendedName>
</protein>
<reference evidence="3" key="1">
    <citation type="submission" date="2020-12" db="EMBL/GenBank/DDBJ databases">
        <title>Metabolic potential, ecology and presence of endohyphal bacteria is reflected in genomic diversity of Mucoromycotina.</title>
        <authorList>
            <person name="Muszewska A."/>
            <person name="Okrasinska A."/>
            <person name="Steczkiewicz K."/>
            <person name="Drgas O."/>
            <person name="Orlowska M."/>
            <person name="Perlinska-Lenart U."/>
            <person name="Aleksandrzak-Piekarczyk T."/>
            <person name="Szatraj K."/>
            <person name="Zielenkiewicz U."/>
            <person name="Pilsyk S."/>
            <person name="Malc E."/>
            <person name="Mieczkowski P."/>
            <person name="Kruszewska J.S."/>
            <person name="Biernat P."/>
            <person name="Pawlowska J."/>
        </authorList>
    </citation>
    <scope>NUCLEOTIDE SEQUENCE</scope>
    <source>
        <strain evidence="3">WA0000067209</strain>
    </source>
</reference>
<evidence type="ECO:0000313" key="3">
    <source>
        <dbReference type="EMBL" id="KAG2183220.1"/>
    </source>
</evidence>
<feature type="domain" description="Multiple myeloma tumor-associated protein 2-like N-terminal" evidence="2">
    <location>
        <begin position="8"/>
        <end position="86"/>
    </location>
</feature>